<evidence type="ECO:0000259" key="3">
    <source>
        <dbReference type="Pfam" id="PF09073"/>
    </source>
</evidence>
<dbReference type="GO" id="GO:0005634">
    <property type="term" value="C:nucleus"/>
    <property type="evidence" value="ECO:0007669"/>
    <property type="project" value="TreeGrafter"/>
</dbReference>
<proteinExistence type="predicted"/>
<feature type="compositionally biased region" description="Basic and acidic residues" evidence="2">
    <location>
        <begin position="351"/>
        <end position="364"/>
    </location>
</feature>
<feature type="compositionally biased region" description="Polar residues" evidence="2">
    <location>
        <begin position="162"/>
        <end position="175"/>
    </location>
</feature>
<organism evidence="4 5">
    <name type="scientific">Cladophialophora chaetospira</name>
    <dbReference type="NCBI Taxonomy" id="386627"/>
    <lineage>
        <taxon>Eukaryota</taxon>
        <taxon>Fungi</taxon>
        <taxon>Dikarya</taxon>
        <taxon>Ascomycota</taxon>
        <taxon>Pezizomycotina</taxon>
        <taxon>Eurotiomycetes</taxon>
        <taxon>Chaetothyriomycetidae</taxon>
        <taxon>Chaetothyriales</taxon>
        <taxon>Herpotrichiellaceae</taxon>
        <taxon>Cladophialophora</taxon>
    </lineage>
</organism>
<name>A0AA39CEI4_9EURO</name>
<dbReference type="EMBL" id="JAPDRK010000016">
    <property type="protein sequence ID" value="KAJ9605363.1"/>
    <property type="molecule type" value="Genomic_DNA"/>
</dbReference>
<dbReference type="Proteomes" id="UP001172673">
    <property type="component" value="Unassembled WGS sequence"/>
</dbReference>
<dbReference type="PANTHER" id="PTHR23325">
    <property type="entry name" value="SERUM RESPONSE FACTOR-BINDING"/>
    <property type="match status" value="1"/>
</dbReference>
<dbReference type="PANTHER" id="PTHR23325:SF1">
    <property type="entry name" value="SERUM RESPONSE FACTOR-BINDING PROTEIN 1"/>
    <property type="match status" value="1"/>
</dbReference>
<feature type="compositionally biased region" description="Acidic residues" evidence="2">
    <location>
        <begin position="205"/>
        <end position="215"/>
    </location>
</feature>
<feature type="region of interest" description="Disordered" evidence="2">
    <location>
        <begin position="160"/>
        <end position="441"/>
    </location>
</feature>
<feature type="compositionally biased region" description="Basic and acidic residues" evidence="2">
    <location>
        <begin position="380"/>
        <end position="411"/>
    </location>
</feature>
<dbReference type="GO" id="GO:0030686">
    <property type="term" value="C:90S preribosome"/>
    <property type="evidence" value="ECO:0007669"/>
    <property type="project" value="TreeGrafter"/>
</dbReference>
<reference evidence="4" key="1">
    <citation type="submission" date="2022-10" db="EMBL/GenBank/DDBJ databases">
        <title>Culturing micro-colonial fungi from biological soil crusts in the Mojave desert and describing Neophaeococcomyces mojavensis, and introducing the new genera and species Taxawa tesnikishii.</title>
        <authorList>
            <person name="Kurbessoian T."/>
            <person name="Stajich J.E."/>
        </authorList>
    </citation>
    <scope>NUCLEOTIDE SEQUENCE</scope>
    <source>
        <strain evidence="4">TK_41</strain>
    </source>
</reference>
<protein>
    <recommendedName>
        <fullName evidence="3">Bud22 domain-containing protein</fullName>
    </recommendedName>
</protein>
<comment type="caution">
    <text evidence="4">The sequence shown here is derived from an EMBL/GenBank/DDBJ whole genome shotgun (WGS) entry which is preliminary data.</text>
</comment>
<evidence type="ECO:0000256" key="2">
    <source>
        <dbReference type="SAM" id="MobiDB-lite"/>
    </source>
</evidence>
<keyword evidence="5" id="KW-1185">Reference proteome</keyword>
<feature type="compositionally biased region" description="Acidic residues" evidence="2">
    <location>
        <begin position="226"/>
        <end position="237"/>
    </location>
</feature>
<dbReference type="GO" id="GO:0030490">
    <property type="term" value="P:maturation of SSU-rRNA"/>
    <property type="evidence" value="ECO:0007669"/>
    <property type="project" value="TreeGrafter"/>
</dbReference>
<evidence type="ECO:0000256" key="1">
    <source>
        <dbReference type="ARBA" id="ARBA00023054"/>
    </source>
</evidence>
<sequence>MSKRKREDDFDAPEIEDQALRLKVSRLKAKTHQGVKILHNALKLARGFERQKLGRRQKNASSNPQVLLRLREEVIVLKQLQLEQTARSKLFKILARTKRIKEHPAFIAAYGSQPVAEHTEPGAVVTVVGRLFNSNPVKQALSEIWKPIYGVLGIPQILPTESRGSGPSASGTTKDIASAKPDSDFDGFSGDDSAVGHASAREEELSVSELEDDELFEHARDRLASSEEESDDEDIEVEPLLPQKDDIRTKNNKRALAREQVSPSPSASSESGNGRRPTTQQQPRQDIGRNAFLPSLSMGGYYSGSESEDDINQYHGPALPKERKNRRGQRARQQLAELKFGQRANHLGAKKFREERSSGWDAKRGAVGPSGQSKHHVRQGKVDPKFSKDRQSARADRASKSNMPKVRDDQGPIHPSWEAAKKRKMQDQTKASFHGKKITFD</sequence>
<accession>A0AA39CEI4</accession>
<dbReference type="InterPro" id="IPR015158">
    <property type="entry name" value="Bud22_dom"/>
</dbReference>
<dbReference type="Pfam" id="PF09073">
    <property type="entry name" value="BUD22"/>
    <property type="match status" value="1"/>
</dbReference>
<keyword evidence="1" id="KW-0175">Coiled coil</keyword>
<dbReference type="AlphaFoldDB" id="A0AA39CEI4"/>
<evidence type="ECO:0000313" key="5">
    <source>
        <dbReference type="Proteomes" id="UP001172673"/>
    </source>
</evidence>
<feature type="compositionally biased region" description="Low complexity" evidence="2">
    <location>
        <begin position="262"/>
        <end position="285"/>
    </location>
</feature>
<dbReference type="InterPro" id="IPR037393">
    <property type="entry name" value="Bud22/SRFB1"/>
</dbReference>
<gene>
    <name evidence="4" type="ORF">H2200_010020</name>
</gene>
<evidence type="ECO:0000313" key="4">
    <source>
        <dbReference type="EMBL" id="KAJ9605363.1"/>
    </source>
</evidence>
<feature type="compositionally biased region" description="Basic and acidic residues" evidence="2">
    <location>
        <begin position="216"/>
        <end position="225"/>
    </location>
</feature>
<feature type="domain" description="Bud22" evidence="3">
    <location>
        <begin position="32"/>
        <end position="441"/>
    </location>
</feature>